<comment type="similarity">
    <text evidence="3 14">Belongs to the ALG10 glucosyltransferase family.</text>
</comment>
<dbReference type="Pfam" id="PF04922">
    <property type="entry name" value="DIE2_ALG10"/>
    <property type="match status" value="1"/>
</dbReference>
<evidence type="ECO:0000313" key="15">
    <source>
        <dbReference type="EMBL" id="KJH51103.1"/>
    </source>
</evidence>
<keyword evidence="6 14" id="KW-0328">Glycosyltransferase</keyword>
<evidence type="ECO:0000256" key="1">
    <source>
        <dbReference type="ARBA" id="ARBA00004477"/>
    </source>
</evidence>
<keyword evidence="9" id="KW-0256">Endoplasmic reticulum</keyword>
<feature type="transmembrane region" description="Helical" evidence="14">
    <location>
        <begin position="127"/>
        <end position="152"/>
    </location>
</feature>
<keyword evidence="7" id="KW-0808">Transferase</keyword>
<feature type="transmembrane region" description="Helical" evidence="14">
    <location>
        <begin position="327"/>
        <end position="345"/>
    </location>
</feature>
<reference evidence="15 16" key="1">
    <citation type="submission" date="2013-11" db="EMBL/GenBank/DDBJ databases">
        <title>Draft genome of the bovine lungworm Dictyocaulus viviparus.</title>
        <authorList>
            <person name="Mitreva M."/>
        </authorList>
    </citation>
    <scope>NUCLEOTIDE SEQUENCE [LARGE SCALE GENOMIC DNA]</scope>
    <source>
        <strain evidence="15 16">HannoverDv2000</strain>
    </source>
</reference>
<evidence type="ECO:0000256" key="3">
    <source>
        <dbReference type="ARBA" id="ARBA00010600"/>
    </source>
</evidence>
<evidence type="ECO:0000256" key="13">
    <source>
        <dbReference type="ARBA" id="ARBA00048064"/>
    </source>
</evidence>
<dbReference type="PIRSF" id="PIRSF028810">
    <property type="entry name" value="Alpha1_2_glucosyltferase_Alg10"/>
    <property type="match status" value="1"/>
</dbReference>
<reference evidence="16" key="2">
    <citation type="journal article" date="2016" name="Sci. Rep.">
        <title>Dictyocaulus viviparus genome, variome and transcriptome elucidate lungworm biology and support future intervention.</title>
        <authorList>
            <person name="McNulty S.N."/>
            <person name="Strube C."/>
            <person name="Rosa B.A."/>
            <person name="Martin J.C."/>
            <person name="Tyagi R."/>
            <person name="Choi Y.J."/>
            <person name="Wang Q."/>
            <person name="Hallsworth Pepin K."/>
            <person name="Zhang X."/>
            <person name="Ozersky P."/>
            <person name="Wilson R.K."/>
            <person name="Sternberg P.W."/>
            <person name="Gasser R.B."/>
            <person name="Mitreva M."/>
        </authorList>
    </citation>
    <scope>NUCLEOTIDE SEQUENCE [LARGE SCALE GENOMIC DNA]</scope>
    <source>
        <strain evidence="16">HannoverDv2000</strain>
    </source>
</reference>
<evidence type="ECO:0000256" key="9">
    <source>
        <dbReference type="ARBA" id="ARBA00022824"/>
    </source>
</evidence>
<organism evidence="15 16">
    <name type="scientific">Dictyocaulus viviparus</name>
    <name type="common">Bovine lungworm</name>
    <dbReference type="NCBI Taxonomy" id="29172"/>
    <lineage>
        <taxon>Eukaryota</taxon>
        <taxon>Metazoa</taxon>
        <taxon>Ecdysozoa</taxon>
        <taxon>Nematoda</taxon>
        <taxon>Chromadorea</taxon>
        <taxon>Rhabditida</taxon>
        <taxon>Rhabditina</taxon>
        <taxon>Rhabditomorpha</taxon>
        <taxon>Strongyloidea</taxon>
        <taxon>Metastrongylidae</taxon>
        <taxon>Dictyocaulus</taxon>
    </lineage>
</organism>
<dbReference type="EC" id="2.4.1.256" evidence="4 14"/>
<comment type="subcellular location">
    <subcellularLocation>
        <location evidence="1">Endoplasmic reticulum membrane</location>
        <topology evidence="1">Multi-pass membrane protein</topology>
    </subcellularLocation>
</comment>
<evidence type="ECO:0000256" key="2">
    <source>
        <dbReference type="ARBA" id="ARBA00004922"/>
    </source>
</evidence>
<evidence type="ECO:0000256" key="11">
    <source>
        <dbReference type="ARBA" id="ARBA00023136"/>
    </source>
</evidence>
<keyword evidence="16" id="KW-1185">Reference proteome</keyword>
<evidence type="ECO:0000313" key="16">
    <source>
        <dbReference type="Proteomes" id="UP000053766"/>
    </source>
</evidence>
<feature type="transmembrane region" description="Helical" evidence="14">
    <location>
        <begin position="365"/>
        <end position="389"/>
    </location>
</feature>
<dbReference type="GO" id="GO:0006488">
    <property type="term" value="P:dolichol-linked oligosaccharide biosynthetic process"/>
    <property type="evidence" value="ECO:0007669"/>
    <property type="project" value="UniProtKB-UniRule"/>
</dbReference>
<feature type="transmembrane region" description="Helical" evidence="14">
    <location>
        <begin position="255"/>
        <end position="275"/>
    </location>
</feature>
<dbReference type="PANTHER" id="PTHR12989">
    <property type="entry name" value="ALPHA-1,2-GLUCOSYLTRANSFERASE ALG10"/>
    <property type="match status" value="1"/>
</dbReference>
<comment type="function">
    <text evidence="12">Dol-P-Glc:Glc(2)Man(9)GlcNAc(2)-PP-Dol alpha-1,2-glucosyltransferase that operates in the biosynthetic pathway of dolichol-linked oligosaccharides, the glycan precursors employed in protein asparagine (N)-glycosylation. The assembly of dolichol-linked oligosaccharides begins on the cytosolic side of the endoplasmic reticulum membrane and finishes in its lumen. The sequential addition of sugars to dolichol pyrophosphate produces dolichol-linked oligosaccharides containing fourteen sugars, including two GlcNAcs, nine mannoses and three glucoses. Once assembled, the oligosaccharide is transferred from the lipid to nascent proteins by oligosaccharyltransferases. In the lumen of the endoplasmic reticulum, adds the third and last glucose residue from dolichyl phosphate glucose (Dol-P-Glc) onto the lipid-linked oligosaccharide intermediate Glc(2)Man(9)GlcNAc(2)-PP-Dol to produce Glc(3)Man(9)GlcNAc(2)-PP-Dol.</text>
</comment>
<evidence type="ECO:0000256" key="7">
    <source>
        <dbReference type="ARBA" id="ARBA00022679"/>
    </source>
</evidence>
<dbReference type="InterPro" id="IPR016900">
    <property type="entry name" value="Alg10"/>
</dbReference>
<gene>
    <name evidence="15" type="ORF">DICVIV_02770</name>
</gene>
<dbReference type="OrthoDB" id="4769at2759"/>
<comment type="caution">
    <text evidence="14">Lacks conserved residue(s) required for the propagation of feature annotation.</text>
</comment>
<evidence type="ECO:0000256" key="4">
    <source>
        <dbReference type="ARBA" id="ARBA00011967"/>
    </source>
</evidence>
<dbReference type="GO" id="GO:0106073">
    <property type="term" value="F:dolichyl pyrophosphate Glc2Man9GlcNAc2 alpha-1,2-glucosyltransferase activity"/>
    <property type="evidence" value="ECO:0007669"/>
    <property type="project" value="UniProtKB-UniRule"/>
</dbReference>
<dbReference type="AlphaFoldDB" id="A0A0D8Y2J6"/>
<accession>A0A0D8Y2J6</accession>
<evidence type="ECO:0000256" key="5">
    <source>
        <dbReference type="ARBA" id="ARBA00018512"/>
    </source>
</evidence>
<dbReference type="GO" id="GO:0005789">
    <property type="term" value="C:endoplasmic reticulum membrane"/>
    <property type="evidence" value="ECO:0007669"/>
    <property type="project" value="UniProtKB-SubCell"/>
</dbReference>
<keyword evidence="10 14" id="KW-1133">Transmembrane helix</keyword>
<keyword evidence="11 14" id="KW-0472">Membrane</keyword>
<name>A0A0D8Y2J6_DICVI</name>
<sequence length="406" mass="47325">MMITTFSRDWLIAAILGLIHGFLATVVYRYVPKPYMDEIFHIRQTRKYCKGDWSWDPMITTPPALYLLALPFCGMERYLNSILIGLTFVGFCRFRRLFVNETIHLSALVTIIFPVLFQTSLLFYTDLLSVCTVIWGFSLSSPLLSSLMFAIATLTRQTNIVWAALKAGVRLLEDIDVSRPFISIFQSLLKLAPLILLAGLFCLFVLINEGIVLGDASAHNPRLHLVQFLYLVLFLTMHSWPHSIHRFRELLSRTFSPLSLILVIPITLSAQFFAYDHPYLLADNRHVAFYLWRWWLSHTQCRLLLTPLFICSFIYIRELSSHLTPLVRILFTLCSFAVTVPAHLIEPRYFIMPFVLWRLSARTPNRLLVLAELLQEIFVFAFMFFLFIFKPFEWSNEPGVDQRFMW</sequence>
<feature type="transmembrane region" description="Helical" evidence="14">
    <location>
        <begin position="227"/>
        <end position="243"/>
    </location>
</feature>
<evidence type="ECO:0000256" key="14">
    <source>
        <dbReference type="PIRNR" id="PIRNR028810"/>
    </source>
</evidence>
<dbReference type="PANTHER" id="PTHR12989:SF10">
    <property type="entry name" value="DOL-P-GLC:GLC(2)MAN(9)GLCNAC(2)-PP-DOL ALPHA-1,2-GLUCOSYLTRANSFERASE-RELATED"/>
    <property type="match status" value="1"/>
</dbReference>
<proteinExistence type="inferred from homology"/>
<evidence type="ECO:0000256" key="6">
    <source>
        <dbReference type="ARBA" id="ARBA00022676"/>
    </source>
</evidence>
<feature type="transmembrane region" description="Helical" evidence="14">
    <location>
        <begin position="188"/>
        <end position="207"/>
    </location>
</feature>
<keyword evidence="8 14" id="KW-0812">Transmembrane</keyword>
<protein>
    <recommendedName>
        <fullName evidence="5 14">Dol-P-Glc:Glc(2)Man(9)GlcNAc(2)-PP-Dol alpha-1,2-glucosyltransferase</fullName>
        <ecNumber evidence="4 14">2.4.1.256</ecNumber>
    </recommendedName>
</protein>
<feature type="transmembrane region" description="Helical" evidence="14">
    <location>
        <begin position="12"/>
        <end position="31"/>
    </location>
</feature>
<evidence type="ECO:0000256" key="12">
    <source>
        <dbReference type="ARBA" id="ARBA00044727"/>
    </source>
</evidence>
<dbReference type="EMBL" id="KN716191">
    <property type="protein sequence ID" value="KJH51103.1"/>
    <property type="molecule type" value="Genomic_DNA"/>
</dbReference>
<dbReference type="STRING" id="29172.A0A0D8Y2J6"/>
<comment type="pathway">
    <text evidence="2">Protein modification; protein glycosylation.</text>
</comment>
<feature type="transmembrane region" description="Helical" evidence="14">
    <location>
        <begin position="295"/>
        <end position="315"/>
    </location>
</feature>
<evidence type="ECO:0000256" key="10">
    <source>
        <dbReference type="ARBA" id="ARBA00022989"/>
    </source>
</evidence>
<comment type="catalytic activity">
    <reaction evidence="13">
        <text>an alpha-D-Glc-(1-&gt;3)-alpha-D-Glc-(1-&gt;3)-alpha-D-Man-(1-&gt;2)-alpha-D-Man-(1-&gt;2)-alpha-D-Man-(1-&gt;3)-[alpha-D-Man-(1-&gt;2)-alpha-D-Man-(1-&gt;3)-[alpha-D-Man-(1-&gt;2)-alpha-D-Man-(1-&gt;6)]-alpha-D-Man-(1-&gt;6)]-beta-D-Man-(1-&gt;4)-beta-D-GlcNAc-(1-&gt;4)-alpha-D-GlcNAc-diphospho-di-trans,poly-cis-dolichol + a di-trans,poly-cis-dolichyl beta-D-glucosyl phosphate = a alpha-D-Glc-(1-&gt;2)-alpha-D-Glc-(1-&gt;3)-alpha-D-Glc-(1-&gt;3)-alpha-D-Man-(1-&gt;2)-alpha-D-Man-(1-&gt;2)-alpha-D-Man-(1-&gt;3)-[alpha-D-Man-(1-&gt;2)-alpha-D-Man-(1-&gt;3)-[alpha-D-Man-(1-&gt;2)-alpha-D-Man-(1-&gt;6)]-alpha-D-Man-(1-&gt;6)]-beta-D-Man-(1-&gt;4)-beta-D-GlcNAc-(1-&gt;4)-alpha-D-GlcNAc-diphospho-di-trans,poly-cis-dolichol + a di-trans,poly-cis-dolichyl phosphate + H(+)</text>
        <dbReference type="Rhea" id="RHEA:29543"/>
        <dbReference type="Rhea" id="RHEA-COMP:19498"/>
        <dbReference type="Rhea" id="RHEA-COMP:19502"/>
        <dbReference type="Rhea" id="RHEA-COMP:19512"/>
        <dbReference type="Rhea" id="RHEA-COMP:19522"/>
        <dbReference type="ChEBI" id="CHEBI:15378"/>
        <dbReference type="ChEBI" id="CHEBI:57525"/>
        <dbReference type="ChEBI" id="CHEBI:57683"/>
        <dbReference type="ChEBI" id="CHEBI:132522"/>
        <dbReference type="ChEBI" id="CHEBI:132523"/>
        <dbReference type="EC" id="2.4.1.256"/>
    </reaction>
    <physiologicalReaction direction="left-to-right" evidence="13">
        <dbReference type="Rhea" id="RHEA:29544"/>
    </physiologicalReaction>
</comment>
<evidence type="ECO:0000256" key="8">
    <source>
        <dbReference type="ARBA" id="ARBA00022692"/>
    </source>
</evidence>
<feature type="transmembrane region" description="Helical" evidence="14">
    <location>
        <begin position="103"/>
        <end position="121"/>
    </location>
</feature>
<dbReference type="Proteomes" id="UP000053766">
    <property type="component" value="Unassembled WGS sequence"/>
</dbReference>